<dbReference type="GO" id="GO:0009307">
    <property type="term" value="P:DNA restriction-modification system"/>
    <property type="evidence" value="ECO:0007669"/>
    <property type="project" value="UniProtKB-KW"/>
</dbReference>
<keyword evidence="2 5" id="KW-0808">Transferase</keyword>
<dbReference type="InterPro" id="IPR029063">
    <property type="entry name" value="SAM-dependent_MTases_sf"/>
</dbReference>
<dbReference type="PRINTS" id="PR00105">
    <property type="entry name" value="C5METTRFRASE"/>
</dbReference>
<gene>
    <name evidence="8" type="ORF">IM676_01170</name>
</gene>
<keyword evidence="4" id="KW-0680">Restriction system</keyword>
<proteinExistence type="inferred from homology"/>
<reference evidence="9" key="1">
    <citation type="submission" date="2020-10" db="EMBL/GenBank/DDBJ databases">
        <title>Genome-based taxonomic classification of the species Anabaenopsis elenkinii.</title>
        <authorList>
            <person name="Delbaje E."/>
            <person name="Andreote A.P.D."/>
            <person name="Pellegrinetti T.A."/>
            <person name="Cruz R.B."/>
            <person name="Branco L.H.Z."/>
            <person name="Fiore M.F."/>
        </authorList>
    </citation>
    <scope>NUCLEOTIDE SEQUENCE [LARGE SCALE GENOMIC DNA]</scope>
    <source>
        <strain evidence="9">CCIBt3563</strain>
    </source>
</reference>
<dbReference type="InterPro" id="IPR001525">
    <property type="entry name" value="C5_MeTfrase"/>
</dbReference>
<dbReference type="Gene3D" id="3.40.50.150">
    <property type="entry name" value="Vaccinia Virus protein VP39"/>
    <property type="match status" value="1"/>
</dbReference>
<evidence type="ECO:0000256" key="5">
    <source>
        <dbReference type="PROSITE-ProRule" id="PRU01016"/>
    </source>
</evidence>
<dbReference type="CDD" id="cd00315">
    <property type="entry name" value="Cyt_C5_DNA_methylase"/>
    <property type="match status" value="1"/>
</dbReference>
<dbReference type="PROSITE" id="PS00094">
    <property type="entry name" value="C5_MTASE_1"/>
    <property type="match status" value="1"/>
</dbReference>
<dbReference type="PROSITE" id="PS00095">
    <property type="entry name" value="C5_MTASE_2"/>
    <property type="match status" value="1"/>
</dbReference>
<organism evidence="8 9">
    <name type="scientific">Anabaenopsis elenkinii CCIBt3563</name>
    <dbReference type="NCBI Taxonomy" id="2779889"/>
    <lineage>
        <taxon>Bacteria</taxon>
        <taxon>Bacillati</taxon>
        <taxon>Cyanobacteriota</taxon>
        <taxon>Cyanophyceae</taxon>
        <taxon>Nostocales</taxon>
        <taxon>Nodulariaceae</taxon>
        <taxon>Anabaenopsis</taxon>
    </lineage>
</organism>
<dbReference type="Pfam" id="PF00145">
    <property type="entry name" value="DNA_methylase"/>
    <property type="match status" value="1"/>
</dbReference>
<name>A0A7S6U2H3_9CYAN</name>
<feature type="active site" evidence="5">
    <location>
        <position position="75"/>
    </location>
</feature>
<evidence type="ECO:0000313" key="9">
    <source>
        <dbReference type="Proteomes" id="UP000593846"/>
    </source>
</evidence>
<keyword evidence="9" id="KW-1185">Reference proteome</keyword>
<protein>
    <recommendedName>
        <fullName evidence="7">Cytosine-specific methyltransferase</fullName>
        <ecNumber evidence="7">2.1.1.37</ecNumber>
    </recommendedName>
</protein>
<dbReference type="PANTHER" id="PTHR46098">
    <property type="entry name" value="TRNA (CYTOSINE(38)-C(5))-METHYLTRANSFERASE"/>
    <property type="match status" value="1"/>
</dbReference>
<dbReference type="Proteomes" id="UP000593846">
    <property type="component" value="Chromosome"/>
</dbReference>
<keyword evidence="3 5" id="KW-0949">S-adenosyl-L-methionine</keyword>
<dbReference type="GO" id="GO:0032259">
    <property type="term" value="P:methylation"/>
    <property type="evidence" value="ECO:0007669"/>
    <property type="project" value="UniProtKB-KW"/>
</dbReference>
<dbReference type="PANTHER" id="PTHR46098:SF1">
    <property type="entry name" value="TRNA (CYTOSINE(38)-C(5))-METHYLTRANSFERASE"/>
    <property type="match status" value="1"/>
</dbReference>
<comment type="catalytic activity">
    <reaction evidence="7">
        <text>a 2'-deoxycytidine in DNA + S-adenosyl-L-methionine = a 5-methyl-2'-deoxycytidine in DNA + S-adenosyl-L-homocysteine + H(+)</text>
        <dbReference type="Rhea" id="RHEA:13681"/>
        <dbReference type="Rhea" id="RHEA-COMP:11369"/>
        <dbReference type="Rhea" id="RHEA-COMP:11370"/>
        <dbReference type="ChEBI" id="CHEBI:15378"/>
        <dbReference type="ChEBI" id="CHEBI:57856"/>
        <dbReference type="ChEBI" id="CHEBI:59789"/>
        <dbReference type="ChEBI" id="CHEBI:85452"/>
        <dbReference type="ChEBI" id="CHEBI:85454"/>
        <dbReference type="EC" id="2.1.1.37"/>
    </reaction>
</comment>
<evidence type="ECO:0000256" key="3">
    <source>
        <dbReference type="ARBA" id="ARBA00022691"/>
    </source>
</evidence>
<dbReference type="PROSITE" id="PS51679">
    <property type="entry name" value="SAM_MT_C5"/>
    <property type="match status" value="1"/>
</dbReference>
<evidence type="ECO:0000256" key="2">
    <source>
        <dbReference type="ARBA" id="ARBA00022679"/>
    </source>
</evidence>
<dbReference type="AlphaFoldDB" id="A0A7S6U2H3"/>
<dbReference type="EMBL" id="CP063311">
    <property type="protein sequence ID" value="QOV23005.1"/>
    <property type="molecule type" value="Genomic_DNA"/>
</dbReference>
<accession>A0A7S6U2H3</accession>
<dbReference type="SUPFAM" id="SSF53335">
    <property type="entry name" value="S-adenosyl-L-methionine-dependent methyltransferases"/>
    <property type="match status" value="1"/>
</dbReference>
<keyword evidence="1 5" id="KW-0489">Methyltransferase</keyword>
<dbReference type="RefSeq" id="WP_200988615.1">
    <property type="nucleotide sequence ID" value="NZ_CP063311.1"/>
</dbReference>
<dbReference type="InterPro" id="IPR050750">
    <property type="entry name" value="C5-MTase"/>
</dbReference>
<dbReference type="Gene3D" id="3.90.120.10">
    <property type="entry name" value="DNA Methylase, subunit A, domain 2"/>
    <property type="match status" value="1"/>
</dbReference>
<evidence type="ECO:0000256" key="1">
    <source>
        <dbReference type="ARBA" id="ARBA00022603"/>
    </source>
</evidence>
<dbReference type="GO" id="GO:0003886">
    <property type="term" value="F:DNA (cytosine-5-)-methyltransferase activity"/>
    <property type="evidence" value="ECO:0007669"/>
    <property type="project" value="UniProtKB-EC"/>
</dbReference>
<dbReference type="InterPro" id="IPR031303">
    <property type="entry name" value="C5_meth_CS"/>
</dbReference>
<dbReference type="NCBIfam" id="TIGR00675">
    <property type="entry name" value="dcm"/>
    <property type="match status" value="1"/>
</dbReference>
<comment type="similarity">
    <text evidence="5 6">Belongs to the class I-like SAM-binding methyltransferase superfamily. C5-methyltransferase family.</text>
</comment>
<sequence>MEELKLNFADLFAGIGGFRLAFEKADYECVFSCEIDEACQQVYLNNFGDKPECDIRKIDLEKLPYFDVLTAGFPCQPFSICGHRKGFHDTRGTLFFHICEIIEHIHPPVVVLENVKHILHHDQGRTLEVILYSLEDMGYGVNYEIVNSRDFGLPQNRERVVFVATKDKKFNFNTLQKSHPVPTLREFLCTSGKFEYLNPEEYTMIDYPKQQRSGLIFVGYRNKSIWKTGVRPNTEHLSRVHHQPNRIYSIEGVHPTIPSQETSGRFFIYIPEENAVRKLTLRECYRIMGFPEDFKTHGNLAECYKQIGNSVCVPVMYELANQIKKQIFSHQQREVEIASLNKNCHCNQPIQLEIHSIMNHQEKLRQIYHSISEFNINQIELSQEYQDYVREISKNCFRRKAVFTVLITLLVHKVLNPSQDIRYHQANLPGGFSGRTIDTKYITPTLTELGLPAMAESGWLTRSFEQPYAYTLNYEGKIHPKSLKLAFLNIIDFVQINPEKAENVLKLLLKLVDSAKNNNLVEIIKLSNPEKLDLKSLFNALDEHFNYNYKTDGGSKLPVIAFYAIYEILVKEISRYNSCTLKKLGSHTASDRTSNTAGDIEIFDKNDHLIEAIEIKYGQEITLQMVYRAKNKIIKHNPQRYYIFASKDVNQLEADKIDKVIKEIASEHGCQLILNGIIPTIKYYLRLIMSITDFMDLYSQLIESDNEIQKIHKEKWNEILRKLMIEE</sequence>
<evidence type="ECO:0000256" key="7">
    <source>
        <dbReference type="RuleBase" id="RU000417"/>
    </source>
</evidence>
<evidence type="ECO:0000313" key="8">
    <source>
        <dbReference type="EMBL" id="QOV23005.1"/>
    </source>
</evidence>
<dbReference type="EC" id="2.1.1.37" evidence="7"/>
<evidence type="ECO:0000256" key="4">
    <source>
        <dbReference type="ARBA" id="ARBA00022747"/>
    </source>
</evidence>
<dbReference type="REBASE" id="452741">
    <property type="entry name" value="M.Ael3563ORF1170P"/>
</dbReference>
<evidence type="ECO:0000256" key="6">
    <source>
        <dbReference type="RuleBase" id="RU000416"/>
    </source>
</evidence>
<dbReference type="InterPro" id="IPR018117">
    <property type="entry name" value="C5_DNA_meth_AS"/>
</dbReference>
<dbReference type="KEGG" id="aee:IM676_01170"/>